<keyword evidence="2" id="KW-1185">Reference proteome</keyword>
<gene>
    <name evidence="1" type="ORF">MU0053_004381</name>
</gene>
<organism evidence="1 2">
    <name type="scientific">[Mycobacterium] burgundiense</name>
    <dbReference type="NCBI Taxonomy" id="3064286"/>
    <lineage>
        <taxon>Bacteria</taxon>
        <taxon>Bacillati</taxon>
        <taxon>Actinomycetota</taxon>
        <taxon>Actinomycetes</taxon>
        <taxon>Mycobacteriales</taxon>
        <taxon>Mycobacteriaceae</taxon>
        <taxon>Mycolicibacterium</taxon>
    </lineage>
</organism>
<dbReference type="EMBL" id="OY726397">
    <property type="protein sequence ID" value="CAJ1509978.1"/>
    <property type="molecule type" value="Genomic_DNA"/>
</dbReference>
<protein>
    <submittedName>
        <fullName evidence="1">DUF3500 domain-containing protein</fullName>
    </submittedName>
</protein>
<name>A0ABN9NPE4_9MYCO</name>
<proteinExistence type="predicted"/>
<dbReference type="PANTHER" id="PTHR37489:SF1">
    <property type="entry name" value="DUF3500 DOMAIN-CONTAINING PROTEIN"/>
    <property type="match status" value="1"/>
</dbReference>
<dbReference type="Proteomes" id="UP001190465">
    <property type="component" value="Chromosome"/>
</dbReference>
<sequence length="390" mass="43579">MSGDLTALAQLIGDHSLPPVVDNAEEPWVGITTDGHAIPGLYSLEDNGFDCAPAVAAARRFLAAVSARDRLDALQPLDSSAWRKWTNAFPDWNPSGVCLQNVGDEARQAAMQLMAASLSRRGYQTARDVMRLNRTLGELVPDYADTLTEWMYFLTVFGDPHITEPWGWQISGHHLDINCVIVGSQMVLTPTFMGAEPWFAESGTYEGTEALTAERETGFAFFAGLSDRQRETATLHGSMLARNLPHELSGLVEGRHLAGAGHDNRLIPYTGLPARDLSASQMKKLQNVVETYIGRLPIGPRRAKSKEVERWLPDTWFAWIGGDDRDGPFYYRLQSPVILIEFDNHGGIFFDNDEAEPFHTHTIVRTPNGNDYGKDILRQHYERHHRAHFP</sequence>
<evidence type="ECO:0000313" key="2">
    <source>
        <dbReference type="Proteomes" id="UP001190465"/>
    </source>
</evidence>
<evidence type="ECO:0000313" key="1">
    <source>
        <dbReference type="EMBL" id="CAJ1509978.1"/>
    </source>
</evidence>
<dbReference type="RefSeq" id="WP_308479679.1">
    <property type="nucleotide sequence ID" value="NZ_OY726397.1"/>
</dbReference>
<dbReference type="Pfam" id="PF12006">
    <property type="entry name" value="DUF3500"/>
    <property type="match status" value="1"/>
</dbReference>
<accession>A0ABN9NPE4</accession>
<reference evidence="1 2" key="1">
    <citation type="submission" date="2023-08" db="EMBL/GenBank/DDBJ databases">
        <authorList>
            <person name="Folkvardsen B D."/>
            <person name="Norman A."/>
        </authorList>
    </citation>
    <scope>NUCLEOTIDE SEQUENCE [LARGE SCALE GENOMIC DNA]</scope>
    <source>
        <strain evidence="1 2">Mu0053</strain>
    </source>
</reference>
<dbReference type="InterPro" id="IPR021889">
    <property type="entry name" value="DUF3500"/>
</dbReference>
<dbReference type="PANTHER" id="PTHR37489">
    <property type="entry name" value="DUF3500 DOMAIN-CONTAINING PROTEIN"/>
    <property type="match status" value="1"/>
</dbReference>